<evidence type="ECO:0000313" key="6">
    <source>
        <dbReference type="EMBL" id="GMM38530.1"/>
    </source>
</evidence>
<feature type="region of interest" description="Disordered" evidence="5">
    <location>
        <begin position="1"/>
        <end position="23"/>
    </location>
</feature>
<accession>A0AAV5QU94</accession>
<dbReference type="InterPro" id="IPR020472">
    <property type="entry name" value="WD40_PAC1"/>
</dbReference>
<dbReference type="PROSITE" id="PS50294">
    <property type="entry name" value="WD_REPEATS_REGION"/>
    <property type="match status" value="1"/>
</dbReference>
<reference evidence="6 7" key="1">
    <citation type="journal article" date="2023" name="Elife">
        <title>Identification of key yeast species and microbe-microbe interactions impacting larval growth of Drosophila in the wild.</title>
        <authorList>
            <person name="Mure A."/>
            <person name="Sugiura Y."/>
            <person name="Maeda R."/>
            <person name="Honda K."/>
            <person name="Sakurai N."/>
            <person name="Takahashi Y."/>
            <person name="Watada M."/>
            <person name="Katoh T."/>
            <person name="Gotoh A."/>
            <person name="Gotoh Y."/>
            <person name="Taniguchi I."/>
            <person name="Nakamura K."/>
            <person name="Hayashi T."/>
            <person name="Katayama T."/>
            <person name="Uemura T."/>
            <person name="Hattori Y."/>
        </authorList>
    </citation>
    <scope>NUCLEOTIDE SEQUENCE [LARGE SCALE GENOMIC DNA]</scope>
    <source>
        <strain evidence="6 7">SC-9</strain>
    </source>
</reference>
<name>A0AAV5QU94_9ASCO</name>
<dbReference type="RefSeq" id="XP_064855525.1">
    <property type="nucleotide sequence ID" value="XM_064999453.1"/>
</dbReference>
<dbReference type="InterPro" id="IPR015943">
    <property type="entry name" value="WD40/YVTN_repeat-like_dom_sf"/>
</dbReference>
<keyword evidence="2 4" id="KW-0853">WD repeat</keyword>
<sequence length="348" mass="38488">MSFGRTASSTTTPPLNDIDLANPPEDTVSDLAFSSQGEFLSVSSWDSKVRVYQIMGDGSSQGKAMYEHQGPVLSTRWTGDGTKIVSGGCDKAVKLYDVASGQSTQIGAHNEPVSVVRFAECGNSNTPVIVSGSWDKTLKYWDMRSPNPVSTIELPERCYVMDTRRKLLVCGTAEKKFVIINLDNPTVKFKETTSPLKWQTKSISCFVEGDGYAVGSIEGRLSVQYVSDENQKKAFSFKCHRENVTDRGRTKNRLYSLNQICFHPVQGTFVTAGSEGNLSFWDKDSKHRLKSYQSIGTPITAANFNNNGSIFAYAIGYDWSKGYTYSKPDNPVGIKIHAVKDEEVKRKS</sequence>
<evidence type="ECO:0000256" key="4">
    <source>
        <dbReference type="PROSITE-ProRule" id="PRU00221"/>
    </source>
</evidence>
<dbReference type="EMBL" id="BTFZ01000020">
    <property type="protein sequence ID" value="GMM38530.1"/>
    <property type="molecule type" value="Genomic_DNA"/>
</dbReference>
<evidence type="ECO:0000256" key="1">
    <source>
        <dbReference type="ARBA" id="ARBA00007830"/>
    </source>
</evidence>
<comment type="caution">
    <text evidence="6">The sequence shown here is derived from an EMBL/GenBank/DDBJ whole genome shotgun (WGS) entry which is preliminary data.</text>
</comment>
<organism evidence="6 7">
    <name type="scientific">Saccharomycopsis crataegensis</name>
    <dbReference type="NCBI Taxonomy" id="43959"/>
    <lineage>
        <taxon>Eukaryota</taxon>
        <taxon>Fungi</taxon>
        <taxon>Dikarya</taxon>
        <taxon>Ascomycota</taxon>
        <taxon>Saccharomycotina</taxon>
        <taxon>Saccharomycetes</taxon>
        <taxon>Saccharomycopsidaceae</taxon>
        <taxon>Saccharomycopsis</taxon>
    </lineage>
</organism>
<dbReference type="AlphaFoldDB" id="A0AAV5QU94"/>
<feature type="compositionally biased region" description="Polar residues" evidence="5">
    <location>
        <begin position="1"/>
        <end position="14"/>
    </location>
</feature>
<dbReference type="InterPro" id="IPR036322">
    <property type="entry name" value="WD40_repeat_dom_sf"/>
</dbReference>
<feature type="repeat" description="WD" evidence="4">
    <location>
        <begin position="65"/>
        <end position="106"/>
    </location>
</feature>
<dbReference type="PRINTS" id="PR00320">
    <property type="entry name" value="GPROTEINBRPT"/>
</dbReference>
<dbReference type="Gene3D" id="2.130.10.10">
    <property type="entry name" value="YVTN repeat-like/Quinoprotein amine dehydrogenase"/>
    <property type="match status" value="1"/>
</dbReference>
<evidence type="ECO:0000256" key="2">
    <source>
        <dbReference type="ARBA" id="ARBA00022574"/>
    </source>
</evidence>
<evidence type="ECO:0000256" key="5">
    <source>
        <dbReference type="SAM" id="MobiDB-lite"/>
    </source>
</evidence>
<keyword evidence="3" id="KW-0677">Repeat</keyword>
<dbReference type="PROSITE" id="PS50082">
    <property type="entry name" value="WD_REPEATS_2"/>
    <property type="match status" value="2"/>
</dbReference>
<protein>
    <submittedName>
        <fullName evidence="6">RNA export factor</fullName>
    </submittedName>
</protein>
<comment type="similarity">
    <text evidence="1">Belongs to the WD repeat rae1 family.</text>
</comment>
<dbReference type="SMART" id="SM00320">
    <property type="entry name" value="WD40"/>
    <property type="match status" value="4"/>
</dbReference>
<dbReference type="Proteomes" id="UP001360560">
    <property type="component" value="Unassembled WGS sequence"/>
</dbReference>
<gene>
    <name evidence="6" type="ORF">DASC09_058690</name>
</gene>
<keyword evidence="7" id="KW-1185">Reference proteome</keyword>
<proteinExistence type="inferred from homology"/>
<evidence type="ECO:0000313" key="7">
    <source>
        <dbReference type="Proteomes" id="UP001360560"/>
    </source>
</evidence>
<dbReference type="PANTHER" id="PTHR10971">
    <property type="entry name" value="MRNA EXPORT FACTOR AND BUB3"/>
    <property type="match status" value="1"/>
</dbReference>
<dbReference type="SUPFAM" id="SSF50978">
    <property type="entry name" value="WD40 repeat-like"/>
    <property type="match status" value="1"/>
</dbReference>
<dbReference type="FunFam" id="2.130.10.10:FF:000190">
    <property type="entry name" value="Nuclear pore complex subunit"/>
    <property type="match status" value="1"/>
</dbReference>
<evidence type="ECO:0000256" key="3">
    <source>
        <dbReference type="ARBA" id="ARBA00022737"/>
    </source>
</evidence>
<dbReference type="InterPro" id="IPR001680">
    <property type="entry name" value="WD40_rpt"/>
</dbReference>
<feature type="repeat" description="WD" evidence="4">
    <location>
        <begin position="106"/>
        <end position="151"/>
    </location>
</feature>
<dbReference type="Pfam" id="PF00400">
    <property type="entry name" value="WD40"/>
    <property type="match status" value="3"/>
</dbReference>
<dbReference type="GeneID" id="90076518"/>